<dbReference type="Pfam" id="PF01381">
    <property type="entry name" value="HTH_3"/>
    <property type="match status" value="1"/>
</dbReference>
<reference evidence="4 5" key="1">
    <citation type="submission" date="2021-03" db="EMBL/GenBank/DDBJ databases">
        <title>Sequencing the genomes of 1000 actinobacteria strains.</title>
        <authorList>
            <person name="Klenk H.-P."/>
        </authorList>
    </citation>
    <scope>NUCLEOTIDE SEQUENCE [LARGE SCALE GENOMIC DNA]</scope>
    <source>
        <strain evidence="4 5">DSM 14564</strain>
    </source>
</reference>
<dbReference type="GO" id="GO:0003677">
    <property type="term" value="F:DNA binding"/>
    <property type="evidence" value="ECO:0007669"/>
    <property type="project" value="UniProtKB-KW"/>
</dbReference>
<protein>
    <submittedName>
        <fullName evidence="4">DNA-binding XRE family transcriptional regulator</fullName>
    </submittedName>
</protein>
<dbReference type="PANTHER" id="PTHR46797:SF1">
    <property type="entry name" value="METHYLPHOSPHONATE SYNTHASE"/>
    <property type="match status" value="1"/>
</dbReference>
<evidence type="ECO:0000313" key="5">
    <source>
        <dbReference type="Proteomes" id="UP000698222"/>
    </source>
</evidence>
<dbReference type="PROSITE" id="PS50943">
    <property type="entry name" value="HTH_CROC1"/>
    <property type="match status" value="1"/>
</dbReference>
<name>A0ABS4YNH5_9MICO</name>
<organism evidence="4 5">
    <name type="scientific">Brachybacterium fresconis</name>
    <dbReference type="NCBI Taxonomy" id="173363"/>
    <lineage>
        <taxon>Bacteria</taxon>
        <taxon>Bacillati</taxon>
        <taxon>Actinomycetota</taxon>
        <taxon>Actinomycetes</taxon>
        <taxon>Micrococcales</taxon>
        <taxon>Dermabacteraceae</taxon>
        <taxon>Brachybacterium</taxon>
    </lineage>
</organism>
<dbReference type="SMART" id="SM00530">
    <property type="entry name" value="HTH_XRE"/>
    <property type="match status" value="1"/>
</dbReference>
<dbReference type="Gene3D" id="1.10.260.40">
    <property type="entry name" value="lambda repressor-like DNA-binding domains"/>
    <property type="match status" value="1"/>
</dbReference>
<evidence type="ECO:0000256" key="2">
    <source>
        <dbReference type="SAM" id="MobiDB-lite"/>
    </source>
</evidence>
<dbReference type="SUPFAM" id="SSF47413">
    <property type="entry name" value="lambda repressor-like DNA-binding domains"/>
    <property type="match status" value="1"/>
</dbReference>
<dbReference type="InterPro" id="IPR010982">
    <property type="entry name" value="Lambda_DNA-bd_dom_sf"/>
</dbReference>
<proteinExistence type="predicted"/>
<accession>A0ABS4YNH5</accession>
<feature type="compositionally biased region" description="Pro residues" evidence="2">
    <location>
        <begin position="1"/>
        <end position="10"/>
    </location>
</feature>
<dbReference type="CDD" id="cd00093">
    <property type="entry name" value="HTH_XRE"/>
    <property type="match status" value="1"/>
</dbReference>
<feature type="region of interest" description="Disordered" evidence="2">
    <location>
        <begin position="1"/>
        <end position="22"/>
    </location>
</feature>
<evidence type="ECO:0000259" key="3">
    <source>
        <dbReference type="PROSITE" id="PS50943"/>
    </source>
</evidence>
<dbReference type="InterPro" id="IPR050807">
    <property type="entry name" value="TransReg_Diox_bact_type"/>
</dbReference>
<dbReference type="Proteomes" id="UP000698222">
    <property type="component" value="Unassembled WGS sequence"/>
</dbReference>
<evidence type="ECO:0000256" key="1">
    <source>
        <dbReference type="ARBA" id="ARBA00023125"/>
    </source>
</evidence>
<comment type="caution">
    <text evidence="4">The sequence shown here is derived from an EMBL/GenBank/DDBJ whole genome shotgun (WGS) entry which is preliminary data.</text>
</comment>
<dbReference type="EMBL" id="JAGIOC010000001">
    <property type="protein sequence ID" value="MBP2410343.1"/>
    <property type="molecule type" value="Genomic_DNA"/>
</dbReference>
<sequence length="204" mass="21059">MVDPSDPAPAPDASAPGSGGMRQAVVEQIGDRIRAARQELDLSVGALAERSDVSRRMLTQIELGQANPSVAILDRVAAGLGTTFAALMGIGAHAHPDGVEVWSTDGGSWAVILDAMDAPAVSVETWKWKLLGTDAYEGGSGVPSAGRMIHVIEGALEISTGEGAQVVEAGGSGRVLTDGLYRYRSLHEAGTVFLSVALQPRTAS</sequence>
<dbReference type="RefSeq" id="WP_245348980.1">
    <property type="nucleotide sequence ID" value="NZ_BAAAJV010000016.1"/>
</dbReference>
<dbReference type="InterPro" id="IPR001387">
    <property type="entry name" value="Cro/C1-type_HTH"/>
</dbReference>
<evidence type="ECO:0000313" key="4">
    <source>
        <dbReference type="EMBL" id="MBP2410343.1"/>
    </source>
</evidence>
<keyword evidence="1 4" id="KW-0238">DNA-binding</keyword>
<dbReference type="PANTHER" id="PTHR46797">
    <property type="entry name" value="HTH-TYPE TRANSCRIPTIONAL REGULATOR"/>
    <property type="match status" value="1"/>
</dbReference>
<keyword evidence="5" id="KW-1185">Reference proteome</keyword>
<feature type="domain" description="HTH cro/C1-type" evidence="3">
    <location>
        <begin position="33"/>
        <end position="87"/>
    </location>
</feature>
<gene>
    <name evidence="4" type="ORF">JOF44_003246</name>
</gene>